<feature type="non-terminal residue" evidence="7">
    <location>
        <position position="118"/>
    </location>
</feature>
<comment type="caution">
    <text evidence="7">The sequence shown here is derived from an EMBL/GenBank/DDBJ whole genome shotgun (WGS) entry which is preliminary data.</text>
</comment>
<name>A0AAW5TIS1_STRAP</name>
<proteinExistence type="predicted"/>
<dbReference type="InterPro" id="IPR036640">
    <property type="entry name" value="ABC1_TM_sf"/>
</dbReference>
<evidence type="ECO:0000313" key="8">
    <source>
        <dbReference type="Proteomes" id="UP001208853"/>
    </source>
</evidence>
<keyword evidence="2 5" id="KW-0812">Transmembrane</keyword>
<dbReference type="PROSITE" id="PS50929">
    <property type="entry name" value="ABC_TM1F"/>
    <property type="match status" value="1"/>
</dbReference>
<sequence>MRTSMLVSFIIAGIGSGASVIPYIALVGLADDWLGDRGTARIWWWLGLTLVGLLVHHICYNWAVGITHISEAGLRHRLRRRIITHLGALPLGLVRRLGPGEIRKIVVDDTSAIHTLVA</sequence>
<comment type="subcellular location">
    <subcellularLocation>
        <location evidence="1">Cell membrane</location>
        <topology evidence="1">Multi-pass membrane protein</topology>
    </subcellularLocation>
</comment>
<evidence type="ECO:0000256" key="5">
    <source>
        <dbReference type="SAM" id="Phobius"/>
    </source>
</evidence>
<feature type="transmembrane region" description="Helical" evidence="5">
    <location>
        <begin position="42"/>
        <end position="70"/>
    </location>
</feature>
<dbReference type="GO" id="GO:0005886">
    <property type="term" value="C:plasma membrane"/>
    <property type="evidence" value="ECO:0007669"/>
    <property type="project" value="UniProtKB-SubCell"/>
</dbReference>
<organism evidence="7 8">
    <name type="scientific">Streptococcus anginosus</name>
    <dbReference type="NCBI Taxonomy" id="1328"/>
    <lineage>
        <taxon>Bacteria</taxon>
        <taxon>Bacillati</taxon>
        <taxon>Bacillota</taxon>
        <taxon>Bacilli</taxon>
        <taxon>Lactobacillales</taxon>
        <taxon>Streptococcaceae</taxon>
        <taxon>Streptococcus</taxon>
        <taxon>Streptococcus anginosus group</taxon>
    </lineage>
</organism>
<accession>A0AAW5TIS1</accession>
<feature type="domain" description="ABC transmembrane type-1" evidence="6">
    <location>
        <begin position="6"/>
        <end position="118"/>
    </location>
</feature>
<dbReference type="SUPFAM" id="SSF90123">
    <property type="entry name" value="ABC transporter transmembrane region"/>
    <property type="match status" value="1"/>
</dbReference>
<gene>
    <name evidence="7" type="ORF">OJ930_10975</name>
</gene>
<evidence type="ECO:0000256" key="3">
    <source>
        <dbReference type="ARBA" id="ARBA00022989"/>
    </source>
</evidence>
<evidence type="ECO:0000256" key="1">
    <source>
        <dbReference type="ARBA" id="ARBA00004651"/>
    </source>
</evidence>
<dbReference type="GO" id="GO:0140359">
    <property type="term" value="F:ABC-type transporter activity"/>
    <property type="evidence" value="ECO:0007669"/>
    <property type="project" value="InterPro"/>
</dbReference>
<dbReference type="GO" id="GO:0005524">
    <property type="term" value="F:ATP binding"/>
    <property type="evidence" value="ECO:0007669"/>
    <property type="project" value="InterPro"/>
</dbReference>
<dbReference type="Gene3D" id="1.20.1560.10">
    <property type="entry name" value="ABC transporter type 1, transmembrane domain"/>
    <property type="match status" value="1"/>
</dbReference>
<feature type="transmembrane region" description="Helical" evidence="5">
    <location>
        <begin position="7"/>
        <end position="30"/>
    </location>
</feature>
<evidence type="ECO:0000313" key="7">
    <source>
        <dbReference type="EMBL" id="MCW1073492.1"/>
    </source>
</evidence>
<keyword evidence="4 5" id="KW-0472">Membrane</keyword>
<reference evidence="7" key="1">
    <citation type="submission" date="2022-10" db="EMBL/GenBank/DDBJ databases">
        <title>Comparative genomic study of S. anginosus.</title>
        <authorList>
            <person name="Prasad A."/>
            <person name="Ene A."/>
            <person name="Jablonska S."/>
            <person name="Du J."/>
            <person name="Wolfe A.J."/>
            <person name="Putonti C."/>
        </authorList>
    </citation>
    <scope>NUCLEOTIDE SEQUENCE</scope>
    <source>
        <strain evidence="7">UMB6888</strain>
    </source>
</reference>
<evidence type="ECO:0000256" key="4">
    <source>
        <dbReference type="ARBA" id="ARBA00023136"/>
    </source>
</evidence>
<evidence type="ECO:0000259" key="6">
    <source>
        <dbReference type="PROSITE" id="PS50929"/>
    </source>
</evidence>
<keyword evidence="3 5" id="KW-1133">Transmembrane helix</keyword>
<dbReference type="InterPro" id="IPR011527">
    <property type="entry name" value="ABC1_TM_dom"/>
</dbReference>
<dbReference type="Proteomes" id="UP001208853">
    <property type="component" value="Unassembled WGS sequence"/>
</dbReference>
<dbReference type="EMBL" id="JAPAIK010000232">
    <property type="protein sequence ID" value="MCW1073492.1"/>
    <property type="molecule type" value="Genomic_DNA"/>
</dbReference>
<dbReference type="AlphaFoldDB" id="A0AAW5TIS1"/>
<protein>
    <recommendedName>
        <fullName evidence="6">ABC transmembrane type-1 domain-containing protein</fullName>
    </recommendedName>
</protein>
<evidence type="ECO:0000256" key="2">
    <source>
        <dbReference type="ARBA" id="ARBA00022692"/>
    </source>
</evidence>